<evidence type="ECO:0000313" key="1">
    <source>
        <dbReference type="EMBL" id="OGY66838.1"/>
    </source>
</evidence>
<dbReference type="Proteomes" id="UP000177690">
    <property type="component" value="Unassembled WGS sequence"/>
</dbReference>
<name>A0A1G1ZQ74_9BACT</name>
<accession>A0A1G1ZQ74</accession>
<evidence type="ECO:0000313" key="2">
    <source>
        <dbReference type="Proteomes" id="UP000177690"/>
    </source>
</evidence>
<proteinExistence type="predicted"/>
<comment type="caution">
    <text evidence="1">The sequence shown here is derived from an EMBL/GenBank/DDBJ whole genome shotgun (WGS) entry which is preliminary data.</text>
</comment>
<reference evidence="1 2" key="1">
    <citation type="journal article" date="2016" name="Nat. Commun.">
        <title>Thousands of microbial genomes shed light on interconnected biogeochemical processes in an aquifer system.</title>
        <authorList>
            <person name="Anantharaman K."/>
            <person name="Brown C.T."/>
            <person name="Hug L.A."/>
            <person name="Sharon I."/>
            <person name="Castelle C.J."/>
            <person name="Probst A.J."/>
            <person name="Thomas B.C."/>
            <person name="Singh A."/>
            <person name="Wilkins M.J."/>
            <person name="Karaoz U."/>
            <person name="Brodie E.L."/>
            <person name="Williams K.H."/>
            <person name="Hubbard S.S."/>
            <person name="Banfield J.F."/>
        </authorList>
    </citation>
    <scope>NUCLEOTIDE SEQUENCE [LARGE SCALE GENOMIC DNA]</scope>
</reference>
<sequence>MNFHTRTARGQMIELANKLEDLLKGSSDDESPIIQNIILFLDNGDFKTAERITLVAVDHLRNQHPHIYKILQETLLKKKPPFK</sequence>
<dbReference type="EMBL" id="MHJL01000034">
    <property type="protein sequence ID" value="OGY66838.1"/>
    <property type="molecule type" value="Genomic_DNA"/>
</dbReference>
<protein>
    <submittedName>
        <fullName evidence="1">Uncharacterized protein</fullName>
    </submittedName>
</protein>
<organism evidence="1 2">
    <name type="scientific">Candidatus Harrisonbacteria bacterium RIFCSPLOWO2_02_FULL_41_13b</name>
    <dbReference type="NCBI Taxonomy" id="1798409"/>
    <lineage>
        <taxon>Bacteria</taxon>
        <taxon>Candidatus Harrisoniibacteriota</taxon>
    </lineage>
</organism>
<dbReference type="AlphaFoldDB" id="A0A1G1ZQ74"/>
<gene>
    <name evidence="1" type="ORF">A3I24_04070</name>
</gene>